<gene>
    <name evidence="3" type="ORF">BDD16_002556</name>
</gene>
<feature type="transmembrane region" description="Helical" evidence="2">
    <location>
        <begin position="133"/>
        <end position="159"/>
    </location>
</feature>
<feature type="transmembrane region" description="Helical" evidence="2">
    <location>
        <begin position="171"/>
        <end position="189"/>
    </location>
</feature>
<keyword evidence="4" id="KW-1185">Reference proteome</keyword>
<dbReference type="Proteomes" id="UP000518288">
    <property type="component" value="Unassembled WGS sequence"/>
</dbReference>
<evidence type="ECO:0000256" key="2">
    <source>
        <dbReference type="SAM" id="Phobius"/>
    </source>
</evidence>
<dbReference type="EMBL" id="JACCFH010000001">
    <property type="protein sequence ID" value="NYG33570.1"/>
    <property type="molecule type" value="Genomic_DNA"/>
</dbReference>
<dbReference type="AlphaFoldDB" id="A0A7Y9UKB8"/>
<sequence>MSQPSAAAPIRRRRVHYVSGFDPRGAGHYHRLFREQGARPQPGGALVNTGTRQRSDTDPHTHRWPVQWTATPAGEDPAAPAVFTEQVFMGWDDIIRAHWSRQPLGLLREMVMVYRAMLCEIGLGRLHRTHPTALLTGVLPAAGMLLALLAGVGMAWAIASAAESLPTGWRLVLATLSGLAAARGMLALADRLGLFWLTRIYGFVRHMGRGTATGLTGRTRAWTEAIITQQQIDPVDEVVLAGHSVGTLLLVDVIDALLQDPRWQTLQAGRRTAVLTMGQCYPALALLPQAAAFRAALARLVAHPQLAWLDVTARIDPLCFHRTHPLASTGTAVPTTSAMPVRLAARFFQMYAPGRWAAIRRDKVRAHFLYLMTPDRAGNFNLYTLLYGPQPFETHLEQARHAPR</sequence>
<evidence type="ECO:0000313" key="3">
    <source>
        <dbReference type="EMBL" id="NYG33570.1"/>
    </source>
</evidence>
<keyword evidence="2" id="KW-0812">Transmembrane</keyword>
<name>A0A7Y9UKB8_9BURK</name>
<evidence type="ECO:0000313" key="4">
    <source>
        <dbReference type="Proteomes" id="UP000518288"/>
    </source>
</evidence>
<keyword evidence="2" id="KW-0472">Membrane</keyword>
<evidence type="ECO:0000256" key="1">
    <source>
        <dbReference type="SAM" id="MobiDB-lite"/>
    </source>
</evidence>
<protein>
    <submittedName>
        <fullName evidence="3">Uncharacterized protein</fullName>
    </submittedName>
</protein>
<comment type="caution">
    <text evidence="3">The sequence shown here is derived from an EMBL/GenBank/DDBJ whole genome shotgun (WGS) entry which is preliminary data.</text>
</comment>
<proteinExistence type="predicted"/>
<organism evidence="3 4">
    <name type="scientific">Sphaerotilus montanus</name>
    <dbReference type="NCBI Taxonomy" id="522889"/>
    <lineage>
        <taxon>Bacteria</taxon>
        <taxon>Pseudomonadati</taxon>
        <taxon>Pseudomonadota</taxon>
        <taxon>Betaproteobacteria</taxon>
        <taxon>Burkholderiales</taxon>
        <taxon>Sphaerotilaceae</taxon>
        <taxon>Sphaerotilus</taxon>
    </lineage>
</organism>
<dbReference type="RefSeq" id="WP_179634322.1">
    <property type="nucleotide sequence ID" value="NZ_JACCFH010000001.1"/>
</dbReference>
<keyword evidence="2" id="KW-1133">Transmembrane helix</keyword>
<reference evidence="3 4" key="1">
    <citation type="submission" date="2020-07" db="EMBL/GenBank/DDBJ databases">
        <title>Genomic Encyclopedia of Archaeal and Bacterial Type Strains, Phase II (KMG-II): from individual species to whole genera.</title>
        <authorList>
            <person name="Goeker M."/>
        </authorList>
    </citation>
    <scope>NUCLEOTIDE SEQUENCE [LARGE SCALE GENOMIC DNA]</scope>
    <source>
        <strain evidence="3 4">DSM 21226</strain>
    </source>
</reference>
<feature type="region of interest" description="Disordered" evidence="1">
    <location>
        <begin position="35"/>
        <end position="77"/>
    </location>
</feature>
<accession>A0A7Y9UKB8</accession>